<organism evidence="2 3">
    <name type="scientific">Marinomonas aquiplantarum</name>
    <dbReference type="NCBI Taxonomy" id="491951"/>
    <lineage>
        <taxon>Bacteria</taxon>
        <taxon>Pseudomonadati</taxon>
        <taxon>Pseudomonadota</taxon>
        <taxon>Gammaproteobacteria</taxon>
        <taxon>Oceanospirillales</taxon>
        <taxon>Oceanospirillaceae</taxon>
        <taxon>Marinomonas</taxon>
    </lineage>
</organism>
<dbReference type="SUPFAM" id="SSF47781">
    <property type="entry name" value="RuvA domain 2-like"/>
    <property type="match status" value="1"/>
</dbReference>
<dbReference type="OrthoDB" id="7510573at2"/>
<reference evidence="2 3" key="1">
    <citation type="submission" date="2018-06" db="EMBL/GenBank/DDBJ databases">
        <title>Genomic Encyclopedia of Type Strains, Phase III (KMG-III): the genomes of soil and plant-associated and newly described type strains.</title>
        <authorList>
            <person name="Whitman W."/>
        </authorList>
    </citation>
    <scope>NUCLEOTIDE SEQUENCE [LARGE SCALE GENOMIC DNA]</scope>
    <source>
        <strain evidence="2 3">CECT 7732</strain>
    </source>
</reference>
<accession>A0A366CV88</accession>
<evidence type="ECO:0000313" key="3">
    <source>
        <dbReference type="Proteomes" id="UP000252086"/>
    </source>
</evidence>
<dbReference type="Gene3D" id="1.10.150.280">
    <property type="entry name" value="AF1531-like domain"/>
    <property type="match status" value="1"/>
</dbReference>
<dbReference type="PANTHER" id="PTHR21180">
    <property type="entry name" value="ENDONUCLEASE/EXONUCLEASE/PHOSPHATASE FAMILY DOMAIN-CONTAINING PROTEIN 1"/>
    <property type="match status" value="1"/>
</dbReference>
<dbReference type="PANTHER" id="PTHR21180:SF32">
    <property type="entry name" value="ENDONUCLEASE_EXONUCLEASE_PHOSPHATASE FAMILY DOMAIN-CONTAINING PROTEIN 1"/>
    <property type="match status" value="1"/>
</dbReference>
<keyword evidence="1" id="KW-0732">Signal</keyword>
<dbReference type="Pfam" id="PF12836">
    <property type="entry name" value="HHH_3"/>
    <property type="match status" value="1"/>
</dbReference>
<dbReference type="RefSeq" id="WP_113875700.1">
    <property type="nucleotide sequence ID" value="NZ_QNRF01000013.1"/>
</dbReference>
<evidence type="ECO:0000256" key="1">
    <source>
        <dbReference type="SAM" id="SignalP"/>
    </source>
</evidence>
<dbReference type="InterPro" id="IPR010994">
    <property type="entry name" value="RuvA_2-like"/>
</dbReference>
<dbReference type="InterPro" id="IPR004509">
    <property type="entry name" value="Competence_ComEA_HhH"/>
</dbReference>
<protein>
    <submittedName>
        <fullName evidence="2">Competence protein ComEA</fullName>
    </submittedName>
</protein>
<comment type="caution">
    <text evidence="2">The sequence shown here is derived from an EMBL/GenBank/DDBJ whole genome shotgun (WGS) entry which is preliminary data.</text>
</comment>
<keyword evidence="3" id="KW-1185">Reference proteome</keyword>
<dbReference type="EMBL" id="QNRF01000013">
    <property type="protein sequence ID" value="RBO79582.1"/>
    <property type="molecule type" value="Genomic_DNA"/>
</dbReference>
<proteinExistence type="predicted"/>
<evidence type="ECO:0000313" key="2">
    <source>
        <dbReference type="EMBL" id="RBO79582.1"/>
    </source>
</evidence>
<dbReference type="GO" id="GO:0015627">
    <property type="term" value="C:type II protein secretion system complex"/>
    <property type="evidence" value="ECO:0007669"/>
    <property type="project" value="TreeGrafter"/>
</dbReference>
<dbReference type="GO" id="GO:0015628">
    <property type="term" value="P:protein secretion by the type II secretion system"/>
    <property type="evidence" value="ECO:0007669"/>
    <property type="project" value="TreeGrafter"/>
</dbReference>
<dbReference type="InterPro" id="IPR051675">
    <property type="entry name" value="Endo/Exo/Phosphatase_dom_1"/>
</dbReference>
<dbReference type="AlphaFoldDB" id="A0A366CV88"/>
<dbReference type="NCBIfam" id="TIGR00426">
    <property type="entry name" value="competence protein ComEA helix-hairpin-helix repeat region"/>
    <property type="match status" value="1"/>
</dbReference>
<feature type="signal peptide" evidence="1">
    <location>
        <begin position="1"/>
        <end position="29"/>
    </location>
</feature>
<name>A0A366CV88_9GAMM</name>
<sequence>MKTLLKKLGSSIAYCVVTLSLCFSTLLMAASPLDINIGTADQFAAIMSGVGQKKAEAIVAYREANGPFTSVDQLVEVKGIGHALLQRNRALIQVSEVTEEAQ</sequence>
<dbReference type="Proteomes" id="UP000252086">
    <property type="component" value="Unassembled WGS sequence"/>
</dbReference>
<gene>
    <name evidence="2" type="ORF">DFP76_11338</name>
</gene>
<feature type="chain" id="PRO_5016884046" evidence="1">
    <location>
        <begin position="30"/>
        <end position="102"/>
    </location>
</feature>